<dbReference type="NCBIfam" id="TIGR02970">
    <property type="entry name" value="succ_dehyd_cytB"/>
    <property type="match status" value="1"/>
</dbReference>
<evidence type="ECO:0000256" key="7">
    <source>
        <dbReference type="ARBA" id="ARBA00022723"/>
    </source>
</evidence>
<evidence type="ECO:0000313" key="14">
    <source>
        <dbReference type="EMBL" id="WMS87984.1"/>
    </source>
</evidence>
<evidence type="ECO:0000256" key="5">
    <source>
        <dbReference type="ARBA" id="ARBA00022617"/>
    </source>
</evidence>
<evidence type="ECO:0000313" key="15">
    <source>
        <dbReference type="Proteomes" id="UP001239782"/>
    </source>
</evidence>
<evidence type="ECO:0000256" key="1">
    <source>
        <dbReference type="ARBA" id="ARBA00004050"/>
    </source>
</evidence>
<keyword evidence="7 12" id="KW-0479">Metal-binding</keyword>
<dbReference type="InterPro" id="IPR034804">
    <property type="entry name" value="SQR/QFR_C/D"/>
</dbReference>
<comment type="function">
    <text evidence="1">Membrane-anchoring subunit of succinate dehydrogenase (SDH).</text>
</comment>
<reference evidence="14 15" key="1">
    <citation type="submission" date="2023-08" db="EMBL/GenBank/DDBJ databases">
        <title>Pleionea litopenaei sp. nov., isolated from stomach of juvenile Litopenaeus vannamei.</title>
        <authorList>
            <person name="Rho A.M."/>
            <person name="Hwang C.Y."/>
        </authorList>
    </citation>
    <scope>NUCLEOTIDE SEQUENCE [LARGE SCALE GENOMIC DNA]</scope>
    <source>
        <strain evidence="14 15">HL-JVS1</strain>
    </source>
</reference>
<dbReference type="PANTHER" id="PTHR10978">
    <property type="entry name" value="SUCCINATE DEHYDROGENASE CYTOCHROME B560 SUBUNIT"/>
    <property type="match status" value="1"/>
</dbReference>
<dbReference type="PROSITE" id="PS01001">
    <property type="entry name" value="SDH_CYT_2"/>
    <property type="match status" value="1"/>
</dbReference>
<dbReference type="KEGG" id="plei:Q9312_03470"/>
<keyword evidence="15" id="KW-1185">Reference proteome</keyword>
<dbReference type="AlphaFoldDB" id="A0AA51X7J6"/>
<comment type="cofactor">
    <cofactor evidence="12">
        <name>heme</name>
        <dbReference type="ChEBI" id="CHEBI:30413"/>
    </cofactor>
    <text evidence="12">The heme is bound between the two transmembrane subunits.</text>
</comment>
<evidence type="ECO:0000256" key="12">
    <source>
        <dbReference type="PIRSR" id="PIRSR000178-1"/>
    </source>
</evidence>
<dbReference type="PIRSF" id="PIRSF000178">
    <property type="entry name" value="SDH_cyt_b560"/>
    <property type="match status" value="1"/>
</dbReference>
<feature type="transmembrane region" description="Helical" evidence="13">
    <location>
        <begin position="57"/>
        <end position="83"/>
    </location>
</feature>
<dbReference type="InterPro" id="IPR000701">
    <property type="entry name" value="SuccDH_FuR_B_TM-su"/>
</dbReference>
<evidence type="ECO:0000256" key="9">
    <source>
        <dbReference type="ARBA" id="ARBA00023004"/>
    </source>
</evidence>
<evidence type="ECO:0000256" key="4">
    <source>
        <dbReference type="ARBA" id="ARBA00020076"/>
    </source>
</evidence>
<dbReference type="GO" id="GO:0046872">
    <property type="term" value="F:metal ion binding"/>
    <property type="evidence" value="ECO:0007669"/>
    <property type="project" value="UniProtKB-KW"/>
</dbReference>
<comment type="similarity">
    <text evidence="3">Belongs to the cytochrome b560 family.</text>
</comment>
<dbReference type="SUPFAM" id="SSF81343">
    <property type="entry name" value="Fumarate reductase respiratory complex transmembrane subunits"/>
    <property type="match status" value="1"/>
</dbReference>
<evidence type="ECO:0000256" key="2">
    <source>
        <dbReference type="ARBA" id="ARBA00004141"/>
    </source>
</evidence>
<keyword evidence="5 12" id="KW-0349">Heme</keyword>
<keyword evidence="10 13" id="KW-0472">Membrane</keyword>
<comment type="subcellular location">
    <subcellularLocation>
        <location evidence="2">Membrane</location>
        <topology evidence="2">Multi-pass membrane protein</topology>
    </subcellularLocation>
</comment>
<feature type="transmembrane region" description="Helical" evidence="13">
    <location>
        <begin position="24"/>
        <end position="45"/>
    </location>
</feature>
<protein>
    <recommendedName>
        <fullName evidence="4">Succinate dehydrogenase cytochrome b556 subunit</fullName>
    </recommendedName>
</protein>
<evidence type="ECO:0000256" key="10">
    <source>
        <dbReference type="ARBA" id="ARBA00023136"/>
    </source>
</evidence>
<dbReference type="CDD" id="cd03499">
    <property type="entry name" value="SQR_TypeC_SdhC"/>
    <property type="match status" value="1"/>
</dbReference>
<evidence type="ECO:0000256" key="8">
    <source>
        <dbReference type="ARBA" id="ARBA00022989"/>
    </source>
</evidence>
<accession>A0AA51X7J6</accession>
<evidence type="ECO:0000256" key="13">
    <source>
        <dbReference type="SAM" id="Phobius"/>
    </source>
</evidence>
<gene>
    <name evidence="14" type="primary">sdhC</name>
    <name evidence="14" type="ORF">Q9312_03470</name>
</gene>
<dbReference type="RefSeq" id="WP_309203153.1">
    <property type="nucleotide sequence ID" value="NZ_CP133548.1"/>
</dbReference>
<dbReference type="InterPro" id="IPR018495">
    <property type="entry name" value="Succ_DH_cyt_bsu_CS"/>
</dbReference>
<dbReference type="PANTHER" id="PTHR10978:SF5">
    <property type="entry name" value="SUCCINATE DEHYDROGENASE CYTOCHROME B560 SUBUNIT, MITOCHONDRIAL"/>
    <property type="match status" value="1"/>
</dbReference>
<dbReference type="Pfam" id="PF01127">
    <property type="entry name" value="Sdh_cyt"/>
    <property type="match status" value="1"/>
</dbReference>
<evidence type="ECO:0000256" key="6">
    <source>
        <dbReference type="ARBA" id="ARBA00022692"/>
    </source>
</evidence>
<dbReference type="GO" id="GO:0006099">
    <property type="term" value="P:tricarboxylic acid cycle"/>
    <property type="evidence" value="ECO:0007669"/>
    <property type="project" value="InterPro"/>
</dbReference>
<dbReference type="GO" id="GO:0009055">
    <property type="term" value="F:electron transfer activity"/>
    <property type="evidence" value="ECO:0007669"/>
    <property type="project" value="InterPro"/>
</dbReference>
<feature type="transmembrane region" description="Helical" evidence="13">
    <location>
        <begin position="104"/>
        <end position="123"/>
    </location>
</feature>
<dbReference type="Gene3D" id="1.20.1300.10">
    <property type="entry name" value="Fumarate reductase/succinate dehydrogenase, transmembrane subunit"/>
    <property type="match status" value="1"/>
</dbReference>
<dbReference type="Proteomes" id="UP001239782">
    <property type="component" value="Chromosome"/>
</dbReference>
<feature type="binding site" description="axial binding residue" evidence="12">
    <location>
        <position position="80"/>
    </location>
    <ligand>
        <name>heme</name>
        <dbReference type="ChEBI" id="CHEBI:30413"/>
        <note>ligand shared with second transmembrane subunit</note>
    </ligand>
    <ligandPart>
        <name>Fe</name>
        <dbReference type="ChEBI" id="CHEBI:18248"/>
    </ligandPart>
</feature>
<dbReference type="GO" id="GO:0005886">
    <property type="term" value="C:plasma membrane"/>
    <property type="evidence" value="ECO:0007669"/>
    <property type="project" value="TreeGrafter"/>
</dbReference>
<organism evidence="14 15">
    <name type="scientific">Pleionea litopenaei</name>
    <dbReference type="NCBI Taxonomy" id="3070815"/>
    <lineage>
        <taxon>Bacteria</taxon>
        <taxon>Pseudomonadati</taxon>
        <taxon>Pseudomonadota</taxon>
        <taxon>Gammaproteobacteria</taxon>
        <taxon>Oceanospirillales</taxon>
        <taxon>Pleioneaceae</taxon>
        <taxon>Pleionea</taxon>
    </lineage>
</organism>
<evidence type="ECO:0000256" key="11">
    <source>
        <dbReference type="ARBA" id="ARBA00025912"/>
    </source>
</evidence>
<keyword evidence="6 13" id="KW-0812">Transmembrane</keyword>
<dbReference type="InterPro" id="IPR014314">
    <property type="entry name" value="Succ_DH_cytb556"/>
</dbReference>
<sequence>MNKQRPVNLDLTTISFPVTAISSILHRITGVFLVIGIPVLLWMLATSLSSKEGFSQISQFLATGFGSFVLWAILTAIAFHIIAGVRHLLMDAGIGESLEGGMRGAKIVLVLAVLAAIGLGVWIW</sequence>
<evidence type="ECO:0000256" key="3">
    <source>
        <dbReference type="ARBA" id="ARBA00007244"/>
    </source>
</evidence>
<keyword evidence="8 13" id="KW-1133">Transmembrane helix</keyword>
<keyword evidence="9 12" id="KW-0408">Iron</keyword>
<dbReference type="PROSITE" id="PS01000">
    <property type="entry name" value="SDH_CYT_1"/>
    <property type="match status" value="1"/>
</dbReference>
<dbReference type="EMBL" id="CP133548">
    <property type="protein sequence ID" value="WMS87984.1"/>
    <property type="molecule type" value="Genomic_DNA"/>
</dbReference>
<proteinExistence type="inferred from homology"/>
<comment type="subunit">
    <text evidence="11">Part of an enzyme complex containing four subunits: a flavoprotein, an iron-sulfur protein, plus two membrane-anchoring proteins, SdhC and SdhD. The complex can form homotrimers.</text>
</comment>
<name>A0AA51X7J6_9GAMM</name>